<evidence type="ECO:0000313" key="2">
    <source>
        <dbReference type="Proteomes" id="UP000887159"/>
    </source>
</evidence>
<organism evidence="1 2">
    <name type="scientific">Trichonephila clavipes</name>
    <name type="common">Golden silk orbweaver</name>
    <name type="synonym">Nephila clavipes</name>
    <dbReference type="NCBI Taxonomy" id="2585209"/>
    <lineage>
        <taxon>Eukaryota</taxon>
        <taxon>Metazoa</taxon>
        <taxon>Ecdysozoa</taxon>
        <taxon>Arthropoda</taxon>
        <taxon>Chelicerata</taxon>
        <taxon>Arachnida</taxon>
        <taxon>Araneae</taxon>
        <taxon>Araneomorphae</taxon>
        <taxon>Entelegynae</taxon>
        <taxon>Araneoidea</taxon>
        <taxon>Nephilidae</taxon>
        <taxon>Trichonephila</taxon>
    </lineage>
</organism>
<accession>A0A8X6VQ04</accession>
<protein>
    <recommendedName>
        <fullName evidence="3">Transposase</fullName>
    </recommendedName>
</protein>
<reference evidence="1" key="1">
    <citation type="submission" date="2020-08" db="EMBL/GenBank/DDBJ databases">
        <title>Multicomponent nature underlies the extraordinary mechanical properties of spider dragline silk.</title>
        <authorList>
            <person name="Kono N."/>
            <person name="Nakamura H."/>
            <person name="Mori M."/>
            <person name="Yoshida Y."/>
            <person name="Ohtoshi R."/>
            <person name="Malay A.D."/>
            <person name="Moran D.A.P."/>
            <person name="Tomita M."/>
            <person name="Numata K."/>
            <person name="Arakawa K."/>
        </authorList>
    </citation>
    <scope>NUCLEOTIDE SEQUENCE</scope>
</reference>
<sequence>MPVASGKETVLVVLNGRTELCVFDRDYVPGDRNDKEGILPHVRRFRGAIGPDFVFMEDNARPTPDC</sequence>
<evidence type="ECO:0008006" key="3">
    <source>
        <dbReference type="Google" id="ProtNLM"/>
    </source>
</evidence>
<evidence type="ECO:0000313" key="1">
    <source>
        <dbReference type="EMBL" id="GFY16943.1"/>
    </source>
</evidence>
<keyword evidence="2" id="KW-1185">Reference proteome</keyword>
<dbReference type="Proteomes" id="UP000887159">
    <property type="component" value="Unassembled WGS sequence"/>
</dbReference>
<gene>
    <name evidence="1" type="ORF">TNCV_3690011</name>
</gene>
<dbReference type="EMBL" id="BMAU01021342">
    <property type="protein sequence ID" value="GFY16943.1"/>
    <property type="molecule type" value="Genomic_DNA"/>
</dbReference>
<dbReference type="AlphaFoldDB" id="A0A8X6VQ04"/>
<comment type="caution">
    <text evidence="1">The sequence shown here is derived from an EMBL/GenBank/DDBJ whole genome shotgun (WGS) entry which is preliminary data.</text>
</comment>
<name>A0A8X6VQ04_TRICX</name>
<proteinExistence type="predicted"/>